<evidence type="ECO:0000256" key="6">
    <source>
        <dbReference type="RuleBase" id="RU361167"/>
    </source>
</evidence>
<evidence type="ECO:0000256" key="3">
    <source>
        <dbReference type="ARBA" id="ARBA00022801"/>
    </source>
</evidence>
<dbReference type="GO" id="GO:0000272">
    <property type="term" value="P:polysaccharide catabolic process"/>
    <property type="evidence" value="ECO:0007669"/>
    <property type="project" value="UniProtKB-KW"/>
</dbReference>
<evidence type="ECO:0000256" key="4">
    <source>
        <dbReference type="ARBA" id="ARBA00023295"/>
    </source>
</evidence>
<feature type="signal peptide" evidence="7">
    <location>
        <begin position="1"/>
        <end position="44"/>
    </location>
</feature>
<protein>
    <recommendedName>
        <fullName evidence="6">Glucanase</fullName>
        <ecNumber evidence="6">3.2.1.-</ecNumber>
    </recommendedName>
</protein>
<comment type="similarity">
    <text evidence="1 6">Belongs to the glycosyl hydrolase 8 (cellulase D) family.</text>
</comment>
<dbReference type="InterPro" id="IPR012341">
    <property type="entry name" value="6hp_glycosidase-like_sf"/>
</dbReference>
<dbReference type="Gene3D" id="1.50.10.10">
    <property type="match status" value="1"/>
</dbReference>
<evidence type="ECO:0000256" key="7">
    <source>
        <dbReference type="SAM" id="SignalP"/>
    </source>
</evidence>
<dbReference type="PROSITE" id="PS00812">
    <property type="entry name" value="GLYCOSYL_HYDROL_F8"/>
    <property type="match status" value="1"/>
</dbReference>
<dbReference type="EMBL" id="AB555586">
    <property type="protein sequence ID" value="BAJ05248.1"/>
    <property type="molecule type" value="Genomic_DNA"/>
</dbReference>
<proteinExistence type="inferred from homology"/>
<gene>
    <name evidence="8" type="primary">Cho-GG</name>
</gene>
<feature type="active site" description="Nucleophile" evidence="5">
    <location>
        <position position="200"/>
    </location>
</feature>
<evidence type="ECO:0000256" key="2">
    <source>
        <dbReference type="ARBA" id="ARBA00022729"/>
    </source>
</evidence>
<name>D4QGQ4_BACTU</name>
<keyword evidence="4 6" id="KW-0326">Glycosidase</keyword>
<evidence type="ECO:0000256" key="5">
    <source>
        <dbReference type="PROSITE-ProRule" id="PRU10058"/>
    </source>
</evidence>
<dbReference type="SUPFAM" id="SSF48208">
    <property type="entry name" value="Six-hairpin glycosidases"/>
    <property type="match status" value="1"/>
</dbReference>
<keyword evidence="2 7" id="KW-0732">Signal</keyword>
<dbReference type="Pfam" id="PF01270">
    <property type="entry name" value="Glyco_hydro_8"/>
    <property type="match status" value="1"/>
</dbReference>
<dbReference type="EC" id="3.2.1.-" evidence="6"/>
<reference evidence="8" key="1">
    <citation type="submission" date="2010-04" db="EMBL/GenBank/DDBJ databases">
        <title>Characterization of chitosanase from a deep biosphere Bacillus strain.</title>
        <authorList>
            <person name="Kobayashi T."/>
            <person name="Koide O."/>
            <person name="Deguchi S."/>
            <person name="Horikoshi K."/>
        </authorList>
    </citation>
    <scope>NUCLEOTIDE SEQUENCE</scope>
    <source>
        <strain evidence="8">JAM-GG01</strain>
    </source>
</reference>
<feature type="chain" id="PRO_5003062703" description="Glucanase" evidence="7">
    <location>
        <begin position="45"/>
        <end position="470"/>
    </location>
</feature>
<sequence>MYVTFYVVSILKGDDNIMNGKRKFFTCISIIGIGLASFSNSSFAANVTDNSVQNSIPVVNQQVASAKEMKPFPQQVNYAGVIKPTHVTQESLNASVRSYYDNWKKKYLKNDLSSLPGGYYVKGEITGDADGFKPLGTSEGQGYGMIITVLMAGYDSNAQKIYDGLFKTARTFKSSQNPNLMGWVVADSKKAQGHFDSATDGDLDIAYSLLLAHKQWGSNGTVNYLKEAQDMITKGIKASNVTNNSRLNLGDWDSKNSLDTRPSDWMMSHLRAFYEFTGDKTWLTVINNLYDVYTQFSNKYSPNTGLISDFVVKNPPQPAPKDFLEESEYTNAYYYNASRVPLRIVMDYAMYGEKRSKVISDKVSSWIQNKTNGNPSKIVDGYQLNGSNIGSYSTAVFVSPFIAASITSSNNQKWVNSGWDWMKNKRESYFSDSYNLLTMLFITGNWWKPVPDDKKIQNQINDAIYEGYDN</sequence>
<accession>D4QGQ4</accession>
<keyword evidence="6" id="KW-0624">Polysaccharide degradation</keyword>
<keyword evidence="6" id="KW-0119">Carbohydrate metabolism</keyword>
<evidence type="ECO:0000313" key="8">
    <source>
        <dbReference type="EMBL" id="BAJ05248.1"/>
    </source>
</evidence>
<dbReference type="FunFam" id="1.50.10.10:FF:000074">
    <property type="entry name" value="Glucanase"/>
    <property type="match status" value="1"/>
</dbReference>
<keyword evidence="3 6" id="KW-0378">Hydrolase</keyword>
<dbReference type="InterPro" id="IPR002037">
    <property type="entry name" value="Glyco_hydro_8"/>
</dbReference>
<dbReference type="AlphaFoldDB" id="D4QGQ4"/>
<evidence type="ECO:0000256" key="1">
    <source>
        <dbReference type="ARBA" id="ARBA00009209"/>
    </source>
</evidence>
<dbReference type="CAZy" id="GH8">
    <property type="family name" value="Glycoside Hydrolase Family 8"/>
</dbReference>
<organism evidence="8">
    <name type="scientific">Bacillus thuringiensis</name>
    <dbReference type="NCBI Taxonomy" id="1428"/>
    <lineage>
        <taxon>Bacteria</taxon>
        <taxon>Bacillati</taxon>
        <taxon>Bacillota</taxon>
        <taxon>Bacilli</taxon>
        <taxon>Bacillales</taxon>
        <taxon>Bacillaceae</taxon>
        <taxon>Bacillus</taxon>
        <taxon>Bacillus cereus group</taxon>
    </lineage>
</organism>
<dbReference type="GO" id="GO:0004553">
    <property type="term" value="F:hydrolase activity, hydrolyzing O-glycosyl compounds"/>
    <property type="evidence" value="ECO:0007669"/>
    <property type="project" value="InterPro"/>
</dbReference>
<dbReference type="PRINTS" id="PR00735">
    <property type="entry name" value="GLHYDRLASE8"/>
</dbReference>
<dbReference type="InterPro" id="IPR008928">
    <property type="entry name" value="6-hairpin_glycosidase_sf"/>
</dbReference>
<dbReference type="InterPro" id="IPR019834">
    <property type="entry name" value="Glyco_hydro_8_CS"/>
</dbReference>